<reference evidence="2 3" key="1">
    <citation type="journal article" date="2019" name="Nat. Ecol. Evol.">
        <title>Megaphylogeny resolves global patterns of mushroom evolution.</title>
        <authorList>
            <person name="Varga T."/>
            <person name="Krizsan K."/>
            <person name="Foldi C."/>
            <person name="Dima B."/>
            <person name="Sanchez-Garcia M."/>
            <person name="Sanchez-Ramirez S."/>
            <person name="Szollosi G.J."/>
            <person name="Szarkandi J.G."/>
            <person name="Papp V."/>
            <person name="Albert L."/>
            <person name="Andreopoulos W."/>
            <person name="Angelini C."/>
            <person name="Antonin V."/>
            <person name="Barry K.W."/>
            <person name="Bougher N.L."/>
            <person name="Buchanan P."/>
            <person name="Buyck B."/>
            <person name="Bense V."/>
            <person name="Catcheside P."/>
            <person name="Chovatia M."/>
            <person name="Cooper J."/>
            <person name="Damon W."/>
            <person name="Desjardin D."/>
            <person name="Finy P."/>
            <person name="Geml J."/>
            <person name="Haridas S."/>
            <person name="Hughes K."/>
            <person name="Justo A."/>
            <person name="Karasinski D."/>
            <person name="Kautmanova I."/>
            <person name="Kiss B."/>
            <person name="Kocsube S."/>
            <person name="Kotiranta H."/>
            <person name="LaButti K.M."/>
            <person name="Lechner B.E."/>
            <person name="Liimatainen K."/>
            <person name="Lipzen A."/>
            <person name="Lukacs Z."/>
            <person name="Mihaltcheva S."/>
            <person name="Morgado L.N."/>
            <person name="Niskanen T."/>
            <person name="Noordeloos M.E."/>
            <person name="Ohm R.A."/>
            <person name="Ortiz-Santana B."/>
            <person name="Ovrebo C."/>
            <person name="Racz N."/>
            <person name="Riley R."/>
            <person name="Savchenko A."/>
            <person name="Shiryaev A."/>
            <person name="Soop K."/>
            <person name="Spirin V."/>
            <person name="Szebenyi C."/>
            <person name="Tomsovsky M."/>
            <person name="Tulloss R.E."/>
            <person name="Uehling J."/>
            <person name="Grigoriev I.V."/>
            <person name="Vagvolgyi C."/>
            <person name="Papp T."/>
            <person name="Martin F.M."/>
            <person name="Miettinen O."/>
            <person name="Hibbett D.S."/>
            <person name="Nagy L.G."/>
        </authorList>
    </citation>
    <scope>NUCLEOTIDE SEQUENCE [LARGE SCALE GENOMIC DNA]</scope>
    <source>
        <strain evidence="2 3">FP101781</strain>
    </source>
</reference>
<feature type="region of interest" description="Disordered" evidence="1">
    <location>
        <begin position="1"/>
        <end position="35"/>
    </location>
</feature>
<feature type="region of interest" description="Disordered" evidence="1">
    <location>
        <begin position="49"/>
        <end position="85"/>
    </location>
</feature>
<gene>
    <name evidence="2" type="ORF">FA13DRAFT_1713877</name>
</gene>
<protein>
    <submittedName>
        <fullName evidence="2">Uncharacterized protein</fullName>
    </submittedName>
</protein>
<name>A0A4Y7SUV0_COPMI</name>
<feature type="compositionally biased region" description="Basic and acidic residues" evidence="1">
    <location>
        <begin position="51"/>
        <end position="62"/>
    </location>
</feature>
<evidence type="ECO:0000313" key="2">
    <source>
        <dbReference type="EMBL" id="TEB25640.1"/>
    </source>
</evidence>
<dbReference type="AlphaFoldDB" id="A0A4Y7SUV0"/>
<comment type="caution">
    <text evidence="2">The sequence shown here is derived from an EMBL/GenBank/DDBJ whole genome shotgun (WGS) entry which is preliminary data.</text>
</comment>
<dbReference type="EMBL" id="QPFP01000055">
    <property type="protein sequence ID" value="TEB25640.1"/>
    <property type="molecule type" value="Genomic_DNA"/>
</dbReference>
<dbReference type="Proteomes" id="UP000298030">
    <property type="component" value="Unassembled WGS sequence"/>
</dbReference>
<keyword evidence="3" id="KW-1185">Reference proteome</keyword>
<accession>A0A4Y7SUV0</accession>
<feature type="compositionally biased region" description="Polar residues" evidence="1">
    <location>
        <begin position="18"/>
        <end position="35"/>
    </location>
</feature>
<proteinExistence type="predicted"/>
<evidence type="ECO:0000313" key="3">
    <source>
        <dbReference type="Proteomes" id="UP000298030"/>
    </source>
</evidence>
<sequence>MTGRIFFTEPQANAGPGNRQQAGQVQDSGGEQQRCQKGVTGDLIAIFPFEGEARDKNHKPGESRQTSQAQGTAVRLDDFRPSSSRPPWSPLLPLLPFTSGFSPRNMSTVIVPRSVSTGSACTSPSSELVDSIGASTCPLNPSILPQPDDDSHTTFEKVATVVAVYKLARYWAERASTEPELYTIEQRDQKQAAYEAAGAMLLELNKGADKLSGASRQQLHILECELQSQGRSLIITPLLNPCALTLGSQMT</sequence>
<evidence type="ECO:0000256" key="1">
    <source>
        <dbReference type="SAM" id="MobiDB-lite"/>
    </source>
</evidence>
<organism evidence="2 3">
    <name type="scientific">Coprinellus micaceus</name>
    <name type="common">Glistening ink-cap mushroom</name>
    <name type="synonym">Coprinus micaceus</name>
    <dbReference type="NCBI Taxonomy" id="71717"/>
    <lineage>
        <taxon>Eukaryota</taxon>
        <taxon>Fungi</taxon>
        <taxon>Dikarya</taxon>
        <taxon>Basidiomycota</taxon>
        <taxon>Agaricomycotina</taxon>
        <taxon>Agaricomycetes</taxon>
        <taxon>Agaricomycetidae</taxon>
        <taxon>Agaricales</taxon>
        <taxon>Agaricineae</taxon>
        <taxon>Psathyrellaceae</taxon>
        <taxon>Coprinellus</taxon>
    </lineage>
</organism>